<dbReference type="PANTHER" id="PTHR30221">
    <property type="entry name" value="SMALL-CONDUCTANCE MECHANOSENSITIVE CHANNEL"/>
    <property type="match status" value="1"/>
</dbReference>
<feature type="transmembrane region" description="Helical" evidence="7">
    <location>
        <begin position="85"/>
        <end position="105"/>
    </location>
</feature>
<evidence type="ECO:0000256" key="1">
    <source>
        <dbReference type="ARBA" id="ARBA00004651"/>
    </source>
</evidence>
<dbReference type="PANTHER" id="PTHR30221:SF1">
    <property type="entry name" value="SMALL-CONDUCTANCE MECHANOSENSITIVE CHANNEL"/>
    <property type="match status" value="1"/>
</dbReference>
<keyword evidence="7" id="KW-0407">Ion channel</keyword>
<feature type="transmembrane region" description="Helical" evidence="7">
    <location>
        <begin position="55"/>
        <end position="73"/>
    </location>
</feature>
<comment type="subunit">
    <text evidence="7">Homoheptamer.</text>
</comment>
<keyword evidence="5 7" id="KW-1133">Transmembrane helix</keyword>
<dbReference type="Pfam" id="PF00924">
    <property type="entry name" value="MS_channel_2nd"/>
    <property type="match status" value="1"/>
</dbReference>
<dbReference type="AlphaFoldDB" id="A0A5P9NNA9"/>
<dbReference type="GO" id="GO:0005886">
    <property type="term" value="C:plasma membrane"/>
    <property type="evidence" value="ECO:0007669"/>
    <property type="project" value="UniProtKB-SubCell"/>
</dbReference>
<dbReference type="InterPro" id="IPR011066">
    <property type="entry name" value="MscS_channel_C_sf"/>
</dbReference>
<proteinExistence type="inferred from homology"/>
<keyword evidence="7" id="KW-0813">Transport</keyword>
<dbReference type="EMBL" id="CP036422">
    <property type="protein sequence ID" value="QFU77139.1"/>
    <property type="molecule type" value="Genomic_DNA"/>
</dbReference>
<keyword evidence="6 7" id="KW-0472">Membrane</keyword>
<reference evidence="10 11" key="1">
    <citation type="submission" date="2019-02" db="EMBL/GenBank/DDBJ databases">
        <authorList>
            <person name="Li S.-H."/>
        </authorList>
    </citation>
    <scope>NUCLEOTIDE SEQUENCE [LARGE SCALE GENOMIC DNA]</scope>
    <source>
        <strain evidence="10 11">IMCC14385</strain>
    </source>
</reference>
<dbReference type="Gene3D" id="2.30.30.60">
    <property type="match status" value="1"/>
</dbReference>
<comment type="caution">
    <text evidence="7">Lacks conserved residue(s) required for the propagation of feature annotation.</text>
</comment>
<evidence type="ECO:0000256" key="6">
    <source>
        <dbReference type="ARBA" id="ARBA00023136"/>
    </source>
</evidence>
<dbReference type="InterPro" id="IPR006685">
    <property type="entry name" value="MscS_channel_2nd"/>
</dbReference>
<keyword evidence="11" id="KW-1185">Reference proteome</keyword>
<keyword evidence="7" id="KW-0997">Cell inner membrane</keyword>
<evidence type="ECO:0000313" key="10">
    <source>
        <dbReference type="EMBL" id="QFU77139.1"/>
    </source>
</evidence>
<keyword evidence="7" id="KW-0406">Ion transport</keyword>
<dbReference type="RefSeq" id="WP_153240277.1">
    <property type="nucleotide sequence ID" value="NZ_CP036422.1"/>
</dbReference>
<sequence length="260" mass="28068">MEELQHLTGQLAGYGSVIATILAVMLGGIAAVVMLYKLATSVINPAGHYARAMKVGFGTLYAMILVVTCLLAAEKIGLNVAGLGGPVILLVMVASVIVFFLLPFLPRLPFVVGDMVQIKDVMGTVEAMTAYQVVMRTFDGQTVFIPTAVAMASAIRNFSAIPHRRIEMKIDIYAADDIERARSMLLEKMNDNPKVIEDPAPAVYIVNVTGERASMVAYCWVENADWFATRDALWVAVSSTFAADDKVNLALPQLDVISAP</sequence>
<evidence type="ECO:0000313" key="11">
    <source>
        <dbReference type="Proteomes" id="UP000326287"/>
    </source>
</evidence>
<dbReference type="InterPro" id="IPR010920">
    <property type="entry name" value="LSM_dom_sf"/>
</dbReference>
<dbReference type="OrthoDB" id="5734642at2"/>
<feature type="domain" description="Mechanosensitive ion channel MscS" evidence="8">
    <location>
        <begin position="109"/>
        <end position="159"/>
    </location>
</feature>
<evidence type="ECO:0000259" key="9">
    <source>
        <dbReference type="Pfam" id="PF21082"/>
    </source>
</evidence>
<evidence type="ECO:0000256" key="3">
    <source>
        <dbReference type="ARBA" id="ARBA00022475"/>
    </source>
</evidence>
<dbReference type="GO" id="GO:0008381">
    <property type="term" value="F:mechanosensitive monoatomic ion channel activity"/>
    <property type="evidence" value="ECO:0007669"/>
    <property type="project" value="InterPro"/>
</dbReference>
<evidence type="ECO:0000256" key="7">
    <source>
        <dbReference type="RuleBase" id="RU369025"/>
    </source>
</evidence>
<keyword evidence="3" id="KW-1003">Cell membrane</keyword>
<organism evidence="10 11">
    <name type="scientific">Halioglobus maricola</name>
    <dbReference type="NCBI Taxonomy" id="2601894"/>
    <lineage>
        <taxon>Bacteria</taxon>
        <taxon>Pseudomonadati</taxon>
        <taxon>Pseudomonadota</taxon>
        <taxon>Gammaproteobacteria</taxon>
        <taxon>Cellvibrionales</taxon>
        <taxon>Halieaceae</taxon>
        <taxon>Halioglobus</taxon>
    </lineage>
</organism>
<comment type="subcellular location">
    <subcellularLocation>
        <location evidence="7">Cell inner membrane</location>
        <topology evidence="7">Multi-pass membrane protein</topology>
    </subcellularLocation>
    <subcellularLocation>
        <location evidence="1">Cell membrane</location>
        <topology evidence="1">Multi-pass membrane protein</topology>
    </subcellularLocation>
</comment>
<dbReference type="InterPro" id="IPR023408">
    <property type="entry name" value="MscS_beta-dom_sf"/>
</dbReference>
<evidence type="ECO:0000256" key="5">
    <source>
        <dbReference type="ARBA" id="ARBA00022989"/>
    </source>
</evidence>
<dbReference type="InterPro" id="IPR049278">
    <property type="entry name" value="MS_channel_C"/>
</dbReference>
<dbReference type="Gene3D" id="3.30.70.100">
    <property type="match status" value="1"/>
</dbReference>
<accession>A0A5P9NNA9</accession>
<evidence type="ECO:0000256" key="2">
    <source>
        <dbReference type="ARBA" id="ARBA00008017"/>
    </source>
</evidence>
<evidence type="ECO:0000256" key="4">
    <source>
        <dbReference type="ARBA" id="ARBA00022692"/>
    </source>
</evidence>
<feature type="transmembrane region" description="Helical" evidence="7">
    <location>
        <begin position="12"/>
        <end position="35"/>
    </location>
</feature>
<comment type="function">
    <text evidence="7">Mechanosensitive channel that participates in the regulation of osmotic pressure changes within the cell, opening in response to stretch forces in the membrane lipid bilayer, without the need for other proteins. Contributes to normal resistance to hypoosmotic shock. Forms an ion channel of 1.0 nanosiemens conductance with a slight preference for anions.</text>
</comment>
<dbReference type="Proteomes" id="UP000326287">
    <property type="component" value="Chromosome"/>
</dbReference>
<comment type="similarity">
    <text evidence="2 7">Belongs to the MscS (TC 1.A.23) family.</text>
</comment>
<dbReference type="SUPFAM" id="SSF82689">
    <property type="entry name" value="Mechanosensitive channel protein MscS (YggB), C-terminal domain"/>
    <property type="match status" value="1"/>
</dbReference>
<evidence type="ECO:0000259" key="8">
    <source>
        <dbReference type="Pfam" id="PF00924"/>
    </source>
</evidence>
<dbReference type="Pfam" id="PF21082">
    <property type="entry name" value="MS_channel_3rd"/>
    <property type="match status" value="1"/>
</dbReference>
<protein>
    <recommendedName>
        <fullName evidence="7">Small-conductance mechanosensitive channel</fullName>
    </recommendedName>
</protein>
<dbReference type="SUPFAM" id="SSF50182">
    <property type="entry name" value="Sm-like ribonucleoproteins"/>
    <property type="match status" value="1"/>
</dbReference>
<dbReference type="KEGG" id="halc:EY643_16570"/>
<gene>
    <name evidence="10" type="ORF">EY643_16570</name>
</gene>
<dbReference type="InterPro" id="IPR045275">
    <property type="entry name" value="MscS_archaea/bacteria_type"/>
</dbReference>
<name>A0A5P9NNA9_9GAMM</name>
<keyword evidence="4 7" id="KW-0812">Transmembrane</keyword>
<feature type="domain" description="Mechanosensitive ion channel MscS C-terminal" evidence="9">
    <location>
        <begin position="166"/>
        <end position="234"/>
    </location>
</feature>